<accession>A0ABN9FX41</accession>
<organism evidence="2 3">
    <name type="scientific">Staurois parvus</name>
    <dbReference type="NCBI Taxonomy" id="386267"/>
    <lineage>
        <taxon>Eukaryota</taxon>
        <taxon>Metazoa</taxon>
        <taxon>Chordata</taxon>
        <taxon>Craniata</taxon>
        <taxon>Vertebrata</taxon>
        <taxon>Euteleostomi</taxon>
        <taxon>Amphibia</taxon>
        <taxon>Batrachia</taxon>
        <taxon>Anura</taxon>
        <taxon>Neobatrachia</taxon>
        <taxon>Ranoidea</taxon>
        <taxon>Ranidae</taxon>
        <taxon>Staurois</taxon>
    </lineage>
</organism>
<keyword evidence="3" id="KW-1185">Reference proteome</keyword>
<dbReference type="Pfam" id="PF12714">
    <property type="entry name" value="TILa"/>
    <property type="match status" value="1"/>
</dbReference>
<sequence>QSHQCGCWDSDKHYPVGSEFWTDDTCSKKCRCPSAGGSLVCTSASCPPGKYCGITNGVPGCFDLTFGNCVTWGDPHYDTFDKEVHHFMGICTYTLSKLCTNPHLCHILTLKQKMSIVMGLQQYHIYRKLWWMFLTIK</sequence>
<evidence type="ECO:0000313" key="2">
    <source>
        <dbReference type="EMBL" id="CAI9601663.1"/>
    </source>
</evidence>
<feature type="non-terminal residue" evidence="2">
    <location>
        <position position="1"/>
    </location>
</feature>
<feature type="domain" description="VWFD" evidence="1">
    <location>
        <begin position="67"/>
        <end position="137"/>
    </location>
</feature>
<dbReference type="Proteomes" id="UP001162483">
    <property type="component" value="Unassembled WGS sequence"/>
</dbReference>
<dbReference type="EMBL" id="CATNWA010017593">
    <property type="protein sequence ID" value="CAI9601663.1"/>
    <property type="molecule type" value="Genomic_DNA"/>
</dbReference>
<name>A0ABN9FX41_9NEOB</name>
<comment type="caution">
    <text evidence="2">The sequence shown here is derived from an EMBL/GenBank/DDBJ whole genome shotgun (WGS) entry which is preliminary data.</text>
</comment>
<dbReference type="PANTHER" id="PTHR46160:SF8">
    <property type="entry name" value="VWFD DOMAIN-CONTAINING PROTEIN"/>
    <property type="match status" value="1"/>
</dbReference>
<dbReference type="PROSITE" id="PS51233">
    <property type="entry name" value="VWFD"/>
    <property type="match status" value="1"/>
</dbReference>
<dbReference type="PANTHER" id="PTHR46160">
    <property type="entry name" value="ALPHA-TECTORIN-RELATED"/>
    <property type="match status" value="1"/>
</dbReference>
<reference evidence="2" key="1">
    <citation type="submission" date="2023-05" db="EMBL/GenBank/DDBJ databases">
        <authorList>
            <person name="Stuckert A."/>
        </authorList>
    </citation>
    <scope>NUCLEOTIDE SEQUENCE</scope>
</reference>
<gene>
    <name evidence="2" type="ORF">SPARVUS_LOCUS13008595</name>
</gene>
<evidence type="ECO:0000259" key="1">
    <source>
        <dbReference type="PROSITE" id="PS51233"/>
    </source>
</evidence>
<dbReference type="InterPro" id="IPR052749">
    <property type="entry name" value="Alpha-tectorin"/>
</dbReference>
<evidence type="ECO:0000313" key="3">
    <source>
        <dbReference type="Proteomes" id="UP001162483"/>
    </source>
</evidence>
<dbReference type="Pfam" id="PF00094">
    <property type="entry name" value="VWD"/>
    <property type="match status" value="1"/>
</dbReference>
<dbReference type="InterPro" id="IPR025615">
    <property type="entry name" value="TILa_dom"/>
</dbReference>
<protein>
    <recommendedName>
        <fullName evidence="1">VWFD domain-containing protein</fullName>
    </recommendedName>
</protein>
<dbReference type="InterPro" id="IPR001846">
    <property type="entry name" value="VWF_type-D"/>
</dbReference>
<proteinExistence type="predicted"/>